<evidence type="ECO:0000313" key="3">
    <source>
        <dbReference type="Proteomes" id="UP000032180"/>
    </source>
</evidence>
<reference evidence="2" key="3">
    <citation type="submission" date="2015-04" db="UniProtKB">
        <authorList>
            <consortium name="EnsemblPlants"/>
        </authorList>
    </citation>
    <scope>IDENTIFICATION</scope>
</reference>
<organism evidence="2 3">
    <name type="scientific">Leersia perrieri</name>
    <dbReference type="NCBI Taxonomy" id="77586"/>
    <lineage>
        <taxon>Eukaryota</taxon>
        <taxon>Viridiplantae</taxon>
        <taxon>Streptophyta</taxon>
        <taxon>Embryophyta</taxon>
        <taxon>Tracheophyta</taxon>
        <taxon>Spermatophyta</taxon>
        <taxon>Magnoliopsida</taxon>
        <taxon>Liliopsida</taxon>
        <taxon>Poales</taxon>
        <taxon>Poaceae</taxon>
        <taxon>BOP clade</taxon>
        <taxon>Oryzoideae</taxon>
        <taxon>Oryzeae</taxon>
        <taxon>Oryzinae</taxon>
        <taxon>Leersia</taxon>
    </lineage>
</organism>
<dbReference type="AlphaFoldDB" id="A0A0D9W455"/>
<evidence type="ECO:0000256" key="1">
    <source>
        <dbReference type="SAM" id="SignalP"/>
    </source>
</evidence>
<dbReference type="Gramene" id="LPERR04G07070.1">
    <property type="protein sequence ID" value="LPERR04G07070.1"/>
    <property type="gene ID" value="LPERR04G07070"/>
</dbReference>
<feature type="signal peptide" evidence="1">
    <location>
        <begin position="1"/>
        <end position="25"/>
    </location>
</feature>
<name>A0A0D9W455_9ORYZ</name>
<sequence>MESSKAAIALLLLLTVVAMAAGSAALLPASNNYTDDAAPALSNASWVEDAVGIFPAEAPAEMMLAAAANGVDREAVDRRVLAGGRRYIHPSVMPTMVRCFRPRCQGKGGSYTGRGDQCYYHNRACRK</sequence>
<keyword evidence="1" id="KW-0732">Signal</keyword>
<dbReference type="EnsemblPlants" id="LPERR04G07070.1">
    <property type="protein sequence ID" value="LPERR04G07070.1"/>
    <property type="gene ID" value="LPERR04G07070"/>
</dbReference>
<protein>
    <submittedName>
        <fullName evidence="2">Uncharacterized protein</fullName>
    </submittedName>
</protein>
<feature type="chain" id="PRO_5002348177" evidence="1">
    <location>
        <begin position="26"/>
        <end position="127"/>
    </location>
</feature>
<keyword evidence="3" id="KW-1185">Reference proteome</keyword>
<reference evidence="2 3" key="1">
    <citation type="submission" date="2012-08" db="EMBL/GenBank/DDBJ databases">
        <title>Oryza genome evolution.</title>
        <authorList>
            <person name="Wing R.A."/>
        </authorList>
    </citation>
    <scope>NUCLEOTIDE SEQUENCE</scope>
</reference>
<accession>A0A0D9W455</accession>
<proteinExistence type="predicted"/>
<evidence type="ECO:0000313" key="2">
    <source>
        <dbReference type="EnsemblPlants" id="LPERR04G07070.1"/>
    </source>
</evidence>
<reference evidence="3" key="2">
    <citation type="submission" date="2013-12" db="EMBL/GenBank/DDBJ databases">
        <authorList>
            <person name="Yu Y."/>
            <person name="Lee S."/>
            <person name="de Baynast K."/>
            <person name="Wissotski M."/>
            <person name="Liu L."/>
            <person name="Talag J."/>
            <person name="Goicoechea J."/>
            <person name="Angelova A."/>
            <person name="Jetty R."/>
            <person name="Kudrna D."/>
            <person name="Golser W."/>
            <person name="Rivera L."/>
            <person name="Zhang J."/>
            <person name="Wing R."/>
        </authorList>
    </citation>
    <scope>NUCLEOTIDE SEQUENCE</scope>
</reference>
<dbReference type="Proteomes" id="UP000032180">
    <property type="component" value="Chromosome 4"/>
</dbReference>
<dbReference type="HOGENOM" id="CLU_156172_0_0_1"/>